<reference evidence="1" key="1">
    <citation type="submission" date="2020-08" db="EMBL/GenBank/DDBJ databases">
        <title>Multicomponent nature underlies the extraordinary mechanical properties of spider dragline silk.</title>
        <authorList>
            <person name="Kono N."/>
            <person name="Nakamura H."/>
            <person name="Mori M."/>
            <person name="Yoshida Y."/>
            <person name="Ohtoshi R."/>
            <person name="Malay A.D."/>
            <person name="Moran D.A.P."/>
            <person name="Tomita M."/>
            <person name="Numata K."/>
            <person name="Arakawa K."/>
        </authorList>
    </citation>
    <scope>NUCLEOTIDE SEQUENCE</scope>
</reference>
<comment type="caution">
    <text evidence="1">The sequence shown here is derived from an EMBL/GenBank/DDBJ whole genome shotgun (WGS) entry which is preliminary data.</text>
</comment>
<accession>A0A8X6S3I2</accession>
<keyword evidence="2" id="KW-1185">Reference proteome</keyword>
<name>A0A8X6S3I2_TRICX</name>
<proteinExistence type="predicted"/>
<protein>
    <submittedName>
        <fullName evidence="1">Uncharacterized protein</fullName>
    </submittedName>
</protein>
<evidence type="ECO:0000313" key="2">
    <source>
        <dbReference type="Proteomes" id="UP000887159"/>
    </source>
</evidence>
<dbReference type="AlphaFoldDB" id="A0A8X6S3I2"/>
<dbReference type="EMBL" id="BMAU01021249">
    <property type="protein sequence ID" value="GFY05101.1"/>
    <property type="molecule type" value="Genomic_DNA"/>
</dbReference>
<dbReference type="Proteomes" id="UP000887159">
    <property type="component" value="Unassembled WGS sequence"/>
</dbReference>
<gene>
    <name evidence="1" type="ORF">TNCV_3269731</name>
</gene>
<sequence length="91" mass="10047">MCPCIGIHKNEVWANGTSEQAYMGKKYIFTIAIPAYRSSVENVELSSPVQHNSSPDRNSKTIVTASFLGVTGTKLGPDLSKSKRVENHFLY</sequence>
<evidence type="ECO:0000313" key="1">
    <source>
        <dbReference type="EMBL" id="GFY05101.1"/>
    </source>
</evidence>
<organism evidence="1 2">
    <name type="scientific">Trichonephila clavipes</name>
    <name type="common">Golden silk orbweaver</name>
    <name type="synonym">Nephila clavipes</name>
    <dbReference type="NCBI Taxonomy" id="2585209"/>
    <lineage>
        <taxon>Eukaryota</taxon>
        <taxon>Metazoa</taxon>
        <taxon>Ecdysozoa</taxon>
        <taxon>Arthropoda</taxon>
        <taxon>Chelicerata</taxon>
        <taxon>Arachnida</taxon>
        <taxon>Araneae</taxon>
        <taxon>Araneomorphae</taxon>
        <taxon>Entelegynae</taxon>
        <taxon>Araneoidea</taxon>
        <taxon>Nephilidae</taxon>
        <taxon>Trichonephila</taxon>
    </lineage>
</organism>